<proteinExistence type="predicted"/>
<sequence length="211" mass="23988">MERGFLLEFMAKPWIRIWIHPRSVIREALIHSERKQEWLLILLFGLMLGLKQASLRSLGDALSFSLILILSLVLGPLLGALAWYIVSGIAYGVGRWLDGTASWEEIQTAVAWASIPFSMKLVLWIPQLAFFGQEMFTTTVSSLEGSAWLWVLYTLLTLIDSVISIWYFVVLCKGVGQAHDFSAWRGFFSLLIGWVILLVPFILLAVLFRRL</sequence>
<feature type="transmembrane region" description="Helical" evidence="5">
    <location>
        <begin position="62"/>
        <end position="86"/>
    </location>
</feature>
<evidence type="ECO:0000256" key="5">
    <source>
        <dbReference type="SAM" id="Phobius"/>
    </source>
</evidence>
<accession>A0A1G6RKX8</accession>
<feature type="transmembrane region" description="Helical" evidence="5">
    <location>
        <begin position="106"/>
        <end position="126"/>
    </location>
</feature>
<evidence type="ECO:0000313" key="8">
    <source>
        <dbReference type="Proteomes" id="UP000199387"/>
    </source>
</evidence>
<dbReference type="InterPro" id="IPR006977">
    <property type="entry name" value="Yip1_dom"/>
</dbReference>
<gene>
    <name evidence="7" type="ORF">SAMN04488112_1296</name>
</gene>
<organism evidence="7 8">
    <name type="scientific">Melghirimyces thermohalophilus</name>
    <dbReference type="NCBI Taxonomy" id="1236220"/>
    <lineage>
        <taxon>Bacteria</taxon>
        <taxon>Bacillati</taxon>
        <taxon>Bacillota</taxon>
        <taxon>Bacilli</taxon>
        <taxon>Bacillales</taxon>
        <taxon>Thermoactinomycetaceae</taxon>
        <taxon>Melghirimyces</taxon>
    </lineage>
</organism>
<evidence type="ECO:0000313" key="7">
    <source>
        <dbReference type="EMBL" id="SDD05320.1"/>
    </source>
</evidence>
<keyword evidence="2 5" id="KW-0812">Transmembrane</keyword>
<dbReference type="Pfam" id="PF04893">
    <property type="entry name" value="Yip1"/>
    <property type="match status" value="1"/>
</dbReference>
<keyword evidence="8" id="KW-1185">Reference proteome</keyword>
<dbReference type="EMBL" id="FMZA01000029">
    <property type="protein sequence ID" value="SDD05320.1"/>
    <property type="molecule type" value="Genomic_DNA"/>
</dbReference>
<dbReference type="Proteomes" id="UP000199387">
    <property type="component" value="Unassembled WGS sequence"/>
</dbReference>
<dbReference type="GO" id="GO:0016020">
    <property type="term" value="C:membrane"/>
    <property type="evidence" value="ECO:0007669"/>
    <property type="project" value="UniProtKB-SubCell"/>
</dbReference>
<feature type="transmembrane region" description="Helical" evidence="5">
    <location>
        <begin position="187"/>
        <end position="208"/>
    </location>
</feature>
<evidence type="ECO:0000256" key="3">
    <source>
        <dbReference type="ARBA" id="ARBA00022989"/>
    </source>
</evidence>
<feature type="transmembrane region" description="Helical" evidence="5">
    <location>
        <begin position="147"/>
        <end position="167"/>
    </location>
</feature>
<feature type="domain" description="Yip1" evidence="6">
    <location>
        <begin position="16"/>
        <end position="203"/>
    </location>
</feature>
<evidence type="ECO:0000256" key="2">
    <source>
        <dbReference type="ARBA" id="ARBA00022692"/>
    </source>
</evidence>
<name>A0A1G6RKX8_9BACL</name>
<reference evidence="7 8" key="1">
    <citation type="submission" date="2016-10" db="EMBL/GenBank/DDBJ databases">
        <authorList>
            <person name="de Groot N.N."/>
        </authorList>
    </citation>
    <scope>NUCLEOTIDE SEQUENCE [LARGE SCALE GENOMIC DNA]</scope>
    <source>
        <strain evidence="7 8">DSM 45514</strain>
    </source>
</reference>
<evidence type="ECO:0000256" key="4">
    <source>
        <dbReference type="ARBA" id="ARBA00023136"/>
    </source>
</evidence>
<dbReference type="STRING" id="1236220.SAMN04488112_1296"/>
<evidence type="ECO:0000259" key="6">
    <source>
        <dbReference type="Pfam" id="PF04893"/>
    </source>
</evidence>
<protein>
    <submittedName>
        <fullName evidence="7">Yip1 domain-containing protein</fullName>
    </submittedName>
</protein>
<dbReference type="AlphaFoldDB" id="A0A1G6RKX8"/>
<evidence type="ECO:0000256" key="1">
    <source>
        <dbReference type="ARBA" id="ARBA00004141"/>
    </source>
</evidence>
<comment type="subcellular location">
    <subcellularLocation>
        <location evidence="1">Membrane</location>
        <topology evidence="1">Multi-pass membrane protein</topology>
    </subcellularLocation>
</comment>
<keyword evidence="3 5" id="KW-1133">Transmembrane helix</keyword>
<keyword evidence="4 5" id="KW-0472">Membrane</keyword>